<feature type="transmembrane region" description="Helical" evidence="1">
    <location>
        <begin position="20"/>
        <end position="40"/>
    </location>
</feature>
<evidence type="ECO:0000313" key="3">
    <source>
        <dbReference type="Proteomes" id="UP000214760"/>
    </source>
</evidence>
<feature type="transmembrane region" description="Helical" evidence="1">
    <location>
        <begin position="115"/>
        <end position="137"/>
    </location>
</feature>
<accession>A0A1I6ICQ3</accession>
<reference evidence="2 3" key="1">
    <citation type="submission" date="2016-10" db="EMBL/GenBank/DDBJ databases">
        <authorList>
            <person name="de Groot N.N."/>
        </authorList>
    </citation>
    <scope>NUCLEOTIDE SEQUENCE [LARGE SCALE GENOMIC DNA]</scope>
    <source>
        <strain evidence="2 3">F</strain>
    </source>
</reference>
<evidence type="ECO:0000313" key="2">
    <source>
        <dbReference type="EMBL" id="SFR64404.1"/>
    </source>
</evidence>
<feature type="transmembrane region" description="Helical" evidence="1">
    <location>
        <begin position="143"/>
        <end position="164"/>
    </location>
</feature>
<dbReference type="RefSeq" id="WP_075034387.1">
    <property type="nucleotide sequence ID" value="NZ_FOZC01000001.1"/>
</dbReference>
<feature type="transmembrane region" description="Helical" evidence="1">
    <location>
        <begin position="176"/>
        <end position="196"/>
    </location>
</feature>
<keyword evidence="1" id="KW-1133">Transmembrane helix</keyword>
<dbReference type="Proteomes" id="UP000214760">
    <property type="component" value="Unassembled WGS sequence"/>
</dbReference>
<feature type="transmembrane region" description="Helical" evidence="1">
    <location>
        <begin position="60"/>
        <end position="85"/>
    </location>
</feature>
<evidence type="ECO:0000256" key="1">
    <source>
        <dbReference type="SAM" id="Phobius"/>
    </source>
</evidence>
<dbReference type="AlphaFoldDB" id="A0A1I6ICQ3"/>
<protein>
    <recommendedName>
        <fullName evidence="4">ABC-2 family transporter protein</fullName>
    </recommendedName>
</protein>
<keyword evidence="1" id="KW-0812">Transmembrane</keyword>
<proteinExistence type="predicted"/>
<dbReference type="EMBL" id="FOZC01000001">
    <property type="protein sequence ID" value="SFR64404.1"/>
    <property type="molecule type" value="Genomic_DNA"/>
</dbReference>
<sequence>MRWNPILRKGIIIDSRSSRLPVIIFFFNLILSAAGIFNLAHLTMDARETATIQYEAIIQLYTLISTMEFMMLLVITPALTAPAICSEREGQMMDLLQTTSIGSGRIVAGKLESAVIEMMALLISALPVQSLVFIFGGATALDVLLPLIAFFVAILFIGGMGIFSSAICRRTVAANVVSYILTVFMTGGTWLIAYFAQWVSARAADGETVGTAGGWLYGLLLNPAVTYMCVIDRQAGDMTAGLTGLIGYVPKNLITEHWIPVSLFLQLMAAACFIAAAVRLIAPGRGYFTGRD</sequence>
<evidence type="ECO:0008006" key="4">
    <source>
        <dbReference type="Google" id="ProtNLM"/>
    </source>
</evidence>
<keyword evidence="1" id="KW-0472">Membrane</keyword>
<feature type="transmembrane region" description="Helical" evidence="1">
    <location>
        <begin position="258"/>
        <end position="282"/>
    </location>
</feature>
<name>A0A1I6ICQ3_9FIRM</name>
<organism evidence="2 3">
    <name type="scientific">[Clostridium] aminophilum</name>
    <dbReference type="NCBI Taxonomy" id="1526"/>
    <lineage>
        <taxon>Bacteria</taxon>
        <taxon>Bacillati</taxon>
        <taxon>Bacillota</taxon>
        <taxon>Clostridia</taxon>
        <taxon>Lachnospirales</taxon>
        <taxon>Lachnospiraceae</taxon>
    </lineage>
</organism>
<gene>
    <name evidence="2" type="ORF">SAMN02910262_00212</name>
</gene>